<keyword evidence="2" id="KW-1185">Reference proteome</keyword>
<gene>
    <name evidence="1" type="ORF">PPACK8108_LOCUS1415</name>
</gene>
<evidence type="ECO:0000313" key="1">
    <source>
        <dbReference type="EMBL" id="CAH7667040.1"/>
    </source>
</evidence>
<dbReference type="EMBL" id="CALTRL010000197">
    <property type="protein sequence ID" value="CAH7667040.1"/>
    <property type="molecule type" value="Genomic_DNA"/>
</dbReference>
<evidence type="ECO:0000313" key="2">
    <source>
        <dbReference type="Proteomes" id="UP001153365"/>
    </source>
</evidence>
<proteinExistence type="predicted"/>
<name>A0AAV0AJS8_PHAPC</name>
<sequence length="111" mass="12939">MIGKNHRNEFGPVPGTDFWMTDEVIMLKGKRLLVTVTGDWNDFGDENLFEVEFRNDLIDSPLALTVRVLMVVVAVRVDDRTNDWVQVRVRVRVRVKLMRAMAMVVIDRYQC</sequence>
<reference evidence="1" key="1">
    <citation type="submission" date="2022-06" db="EMBL/GenBank/DDBJ databases">
        <authorList>
            <consortium name="SYNGENTA / RWTH Aachen University"/>
        </authorList>
    </citation>
    <scope>NUCLEOTIDE SEQUENCE</scope>
</reference>
<comment type="caution">
    <text evidence="1">The sequence shown here is derived from an EMBL/GenBank/DDBJ whole genome shotgun (WGS) entry which is preliminary data.</text>
</comment>
<dbReference type="AlphaFoldDB" id="A0AAV0AJS8"/>
<organism evidence="1 2">
    <name type="scientific">Phakopsora pachyrhizi</name>
    <name type="common">Asian soybean rust disease fungus</name>
    <dbReference type="NCBI Taxonomy" id="170000"/>
    <lineage>
        <taxon>Eukaryota</taxon>
        <taxon>Fungi</taxon>
        <taxon>Dikarya</taxon>
        <taxon>Basidiomycota</taxon>
        <taxon>Pucciniomycotina</taxon>
        <taxon>Pucciniomycetes</taxon>
        <taxon>Pucciniales</taxon>
        <taxon>Phakopsoraceae</taxon>
        <taxon>Phakopsora</taxon>
    </lineage>
</organism>
<accession>A0AAV0AJS8</accession>
<protein>
    <submittedName>
        <fullName evidence="1">Uncharacterized protein</fullName>
    </submittedName>
</protein>
<dbReference type="Proteomes" id="UP001153365">
    <property type="component" value="Unassembled WGS sequence"/>
</dbReference>